<reference evidence="15" key="1">
    <citation type="submission" date="2020-10" db="EMBL/GenBank/DDBJ databases">
        <title>Paenihalocynthiibacter styelae gen. nov., sp. nov., isolated from stalked sea squirt Styela clava.</title>
        <authorList>
            <person name="Kim Y.-O."/>
            <person name="Yoon J.-H."/>
        </authorList>
    </citation>
    <scope>NUCLEOTIDE SEQUENCE</scope>
    <source>
        <strain evidence="15">MYP1-1</strain>
    </source>
</reference>
<evidence type="ECO:0000256" key="11">
    <source>
        <dbReference type="ARBA" id="ARBA00023136"/>
    </source>
</evidence>
<comment type="subcellular location">
    <subcellularLocation>
        <location evidence="2">Cell membrane</location>
        <topology evidence="2">Multi-pass membrane protein</topology>
    </subcellularLocation>
</comment>
<organism evidence="15 16">
    <name type="scientific">Halocynthiibacter styelae</name>
    <dbReference type="NCBI Taxonomy" id="2761955"/>
    <lineage>
        <taxon>Bacteria</taxon>
        <taxon>Pseudomonadati</taxon>
        <taxon>Pseudomonadota</taxon>
        <taxon>Alphaproteobacteria</taxon>
        <taxon>Rhodobacterales</taxon>
        <taxon>Paracoccaceae</taxon>
        <taxon>Halocynthiibacter</taxon>
    </lineage>
</organism>
<sequence length="174" mass="19511">MKRTLIKWLHWLSFALLIYFFAVEPEEDMADAGAALSTHAGAGLLLAIVTGIWLFIWLRKGLIGQAGPKLPGWGKKFHSLNHKLLQIGVPVVVASGAFAGLAAPFLIKSFDIIPINFAGGNKTLHDFATEIHEIVFDALIILIVLHAVFHIWRHVRLRDNALRIMFPKILHRWL</sequence>
<keyword evidence="8" id="KW-0249">Electron transport</keyword>
<accession>A0A8J7J7M4</accession>
<evidence type="ECO:0000256" key="5">
    <source>
        <dbReference type="ARBA" id="ARBA00022617"/>
    </source>
</evidence>
<evidence type="ECO:0000256" key="2">
    <source>
        <dbReference type="ARBA" id="ARBA00004651"/>
    </source>
</evidence>
<proteinExistence type="inferred from homology"/>
<evidence type="ECO:0000256" key="7">
    <source>
        <dbReference type="ARBA" id="ARBA00022723"/>
    </source>
</evidence>
<evidence type="ECO:0000313" key="16">
    <source>
        <dbReference type="Proteomes" id="UP000640583"/>
    </source>
</evidence>
<dbReference type="AlphaFoldDB" id="A0A8J7J7M4"/>
<keyword evidence="7" id="KW-0479">Metal-binding</keyword>
<dbReference type="InterPro" id="IPR011577">
    <property type="entry name" value="Cyt_b561_bac/Ni-Hgenase"/>
</dbReference>
<feature type="domain" description="Cytochrome b561 bacterial/Ni-hydrogenase" evidence="14">
    <location>
        <begin position="5"/>
        <end position="168"/>
    </location>
</feature>
<evidence type="ECO:0000256" key="12">
    <source>
        <dbReference type="ARBA" id="ARBA00037975"/>
    </source>
</evidence>
<keyword evidence="11 13" id="KW-0472">Membrane</keyword>
<evidence type="ECO:0000313" key="15">
    <source>
        <dbReference type="EMBL" id="MBI1494700.1"/>
    </source>
</evidence>
<dbReference type="InterPro" id="IPR052168">
    <property type="entry name" value="Cytochrome_b561_oxidase"/>
</dbReference>
<comment type="similarity">
    <text evidence="12">Belongs to the cytochrome b561 family.</text>
</comment>
<keyword evidence="5" id="KW-0349">Heme</keyword>
<keyword evidence="16" id="KW-1185">Reference proteome</keyword>
<protein>
    <submittedName>
        <fullName evidence="15">Cytochrome b/b6 domain-containing protein</fullName>
    </submittedName>
</protein>
<evidence type="ECO:0000256" key="9">
    <source>
        <dbReference type="ARBA" id="ARBA00022989"/>
    </source>
</evidence>
<comment type="cofactor">
    <cofactor evidence="1">
        <name>heme b</name>
        <dbReference type="ChEBI" id="CHEBI:60344"/>
    </cofactor>
</comment>
<dbReference type="SUPFAM" id="SSF81342">
    <property type="entry name" value="Transmembrane di-heme cytochromes"/>
    <property type="match status" value="1"/>
</dbReference>
<dbReference type="PANTHER" id="PTHR30529:SF1">
    <property type="entry name" value="CYTOCHROME B561 HOMOLOG 2"/>
    <property type="match status" value="1"/>
</dbReference>
<evidence type="ECO:0000256" key="4">
    <source>
        <dbReference type="ARBA" id="ARBA00022475"/>
    </source>
</evidence>
<dbReference type="GO" id="GO:0005886">
    <property type="term" value="C:plasma membrane"/>
    <property type="evidence" value="ECO:0007669"/>
    <property type="project" value="UniProtKB-SubCell"/>
</dbReference>
<evidence type="ECO:0000256" key="1">
    <source>
        <dbReference type="ARBA" id="ARBA00001970"/>
    </source>
</evidence>
<feature type="transmembrane region" description="Helical" evidence="13">
    <location>
        <begin position="134"/>
        <end position="152"/>
    </location>
</feature>
<evidence type="ECO:0000259" key="14">
    <source>
        <dbReference type="Pfam" id="PF01292"/>
    </source>
</evidence>
<evidence type="ECO:0000256" key="10">
    <source>
        <dbReference type="ARBA" id="ARBA00023004"/>
    </source>
</evidence>
<evidence type="ECO:0000256" key="6">
    <source>
        <dbReference type="ARBA" id="ARBA00022692"/>
    </source>
</evidence>
<dbReference type="PANTHER" id="PTHR30529">
    <property type="entry name" value="CYTOCHROME B561"/>
    <property type="match status" value="1"/>
</dbReference>
<dbReference type="GO" id="GO:0022904">
    <property type="term" value="P:respiratory electron transport chain"/>
    <property type="evidence" value="ECO:0007669"/>
    <property type="project" value="InterPro"/>
</dbReference>
<dbReference type="GO" id="GO:0020037">
    <property type="term" value="F:heme binding"/>
    <property type="evidence" value="ECO:0007669"/>
    <property type="project" value="TreeGrafter"/>
</dbReference>
<dbReference type="RefSeq" id="WP_228849446.1">
    <property type="nucleotide sequence ID" value="NZ_JADCKQ010000010.1"/>
</dbReference>
<keyword evidence="3" id="KW-0813">Transport</keyword>
<evidence type="ECO:0000256" key="3">
    <source>
        <dbReference type="ARBA" id="ARBA00022448"/>
    </source>
</evidence>
<dbReference type="Proteomes" id="UP000640583">
    <property type="component" value="Unassembled WGS sequence"/>
</dbReference>
<name>A0A8J7J7M4_9RHOB</name>
<evidence type="ECO:0000256" key="13">
    <source>
        <dbReference type="SAM" id="Phobius"/>
    </source>
</evidence>
<keyword evidence="9 13" id="KW-1133">Transmembrane helix</keyword>
<dbReference type="GO" id="GO:0046872">
    <property type="term" value="F:metal ion binding"/>
    <property type="evidence" value="ECO:0007669"/>
    <property type="project" value="UniProtKB-KW"/>
</dbReference>
<keyword evidence="4" id="KW-1003">Cell membrane</keyword>
<keyword evidence="6 13" id="KW-0812">Transmembrane</keyword>
<dbReference type="GO" id="GO:0009055">
    <property type="term" value="F:electron transfer activity"/>
    <property type="evidence" value="ECO:0007669"/>
    <property type="project" value="InterPro"/>
</dbReference>
<feature type="transmembrane region" description="Helical" evidence="13">
    <location>
        <begin position="38"/>
        <end position="58"/>
    </location>
</feature>
<evidence type="ECO:0000256" key="8">
    <source>
        <dbReference type="ARBA" id="ARBA00022982"/>
    </source>
</evidence>
<feature type="transmembrane region" description="Helical" evidence="13">
    <location>
        <begin position="84"/>
        <end position="107"/>
    </location>
</feature>
<gene>
    <name evidence="15" type="ORF">H1D41_13725</name>
</gene>
<keyword evidence="10" id="KW-0408">Iron</keyword>
<dbReference type="Pfam" id="PF01292">
    <property type="entry name" value="Ni_hydr_CYTB"/>
    <property type="match status" value="1"/>
</dbReference>
<dbReference type="EMBL" id="JADCKQ010000010">
    <property type="protein sequence ID" value="MBI1494700.1"/>
    <property type="molecule type" value="Genomic_DNA"/>
</dbReference>
<dbReference type="InterPro" id="IPR016174">
    <property type="entry name" value="Di-haem_cyt_TM"/>
</dbReference>
<comment type="caution">
    <text evidence="15">The sequence shown here is derived from an EMBL/GenBank/DDBJ whole genome shotgun (WGS) entry which is preliminary data.</text>
</comment>